<dbReference type="Proteomes" id="UP000827092">
    <property type="component" value="Unassembled WGS sequence"/>
</dbReference>
<accession>A0AAV6UAN5</accession>
<dbReference type="AlphaFoldDB" id="A0AAV6UAN5"/>
<sequence>MPCERDMNATKPNKYINQNSIDALLFLQSGNPLSLSPSLSLLHLCDGRIWNPKVLVCRWTDVFDAFRSRGVQPLHLPPAAGVWGRGAAPDFRPLREHRQRKGLHRQGHQSEQMLRFCELRQPGQCARGHPSHERVPGGHQETQGAAQEAQGVREALLTHTTVPN</sequence>
<feature type="region of interest" description="Disordered" evidence="1">
    <location>
        <begin position="125"/>
        <end position="150"/>
    </location>
</feature>
<name>A0AAV6UAN5_9ARAC</name>
<reference evidence="2 3" key="1">
    <citation type="journal article" date="2022" name="Nat. Ecol. Evol.">
        <title>A masculinizing supergene underlies an exaggerated male reproductive morph in a spider.</title>
        <authorList>
            <person name="Hendrickx F."/>
            <person name="De Corte Z."/>
            <person name="Sonet G."/>
            <person name="Van Belleghem S.M."/>
            <person name="Kostlbacher S."/>
            <person name="Vangestel C."/>
        </authorList>
    </citation>
    <scope>NUCLEOTIDE SEQUENCE [LARGE SCALE GENOMIC DNA]</scope>
    <source>
        <tissue evidence="2">Whole body</tissue>
    </source>
</reference>
<feature type="compositionally biased region" description="Low complexity" evidence="1">
    <location>
        <begin position="137"/>
        <end position="150"/>
    </location>
</feature>
<proteinExistence type="predicted"/>
<protein>
    <submittedName>
        <fullName evidence="2">Uncharacterized protein</fullName>
    </submittedName>
</protein>
<evidence type="ECO:0000256" key="1">
    <source>
        <dbReference type="SAM" id="MobiDB-lite"/>
    </source>
</evidence>
<evidence type="ECO:0000313" key="3">
    <source>
        <dbReference type="Proteomes" id="UP000827092"/>
    </source>
</evidence>
<evidence type="ECO:0000313" key="2">
    <source>
        <dbReference type="EMBL" id="KAG8180748.1"/>
    </source>
</evidence>
<keyword evidence="3" id="KW-1185">Reference proteome</keyword>
<organism evidence="2 3">
    <name type="scientific">Oedothorax gibbosus</name>
    <dbReference type="NCBI Taxonomy" id="931172"/>
    <lineage>
        <taxon>Eukaryota</taxon>
        <taxon>Metazoa</taxon>
        <taxon>Ecdysozoa</taxon>
        <taxon>Arthropoda</taxon>
        <taxon>Chelicerata</taxon>
        <taxon>Arachnida</taxon>
        <taxon>Araneae</taxon>
        <taxon>Araneomorphae</taxon>
        <taxon>Entelegynae</taxon>
        <taxon>Araneoidea</taxon>
        <taxon>Linyphiidae</taxon>
        <taxon>Erigoninae</taxon>
        <taxon>Oedothorax</taxon>
    </lineage>
</organism>
<comment type="caution">
    <text evidence="2">The sequence shown here is derived from an EMBL/GenBank/DDBJ whole genome shotgun (WGS) entry which is preliminary data.</text>
</comment>
<gene>
    <name evidence="2" type="ORF">JTE90_004703</name>
</gene>
<dbReference type="EMBL" id="JAFNEN010000553">
    <property type="protein sequence ID" value="KAG8180748.1"/>
    <property type="molecule type" value="Genomic_DNA"/>
</dbReference>